<dbReference type="AlphaFoldDB" id="A0A1I4THM0"/>
<dbReference type="Pfam" id="PF03270">
    <property type="entry name" value="DUF269"/>
    <property type="match status" value="1"/>
</dbReference>
<protein>
    <recommendedName>
        <fullName evidence="3">NifX-associated nitrogen fixation protein</fullName>
    </recommendedName>
</protein>
<dbReference type="InterPro" id="IPR004952">
    <property type="entry name" value="NifX-assoc_nitrogen_fix"/>
</dbReference>
<dbReference type="Proteomes" id="UP000233491">
    <property type="component" value="Unassembled WGS sequence"/>
</dbReference>
<name>A0A1I4THM0_9HYPH</name>
<comment type="caution">
    <text evidence="1">The sequence shown here is derived from an EMBL/GenBank/DDBJ whole genome shotgun (WGS) entry which is preliminary data.</text>
</comment>
<dbReference type="EMBL" id="PJNW01000023">
    <property type="protein sequence ID" value="PKR87260.1"/>
    <property type="molecule type" value="Genomic_DNA"/>
</dbReference>
<reference evidence="1 2" key="1">
    <citation type="submission" date="2017-12" db="EMBL/GenBank/DDBJ databases">
        <title>Anaerobic carbon monoxide metabolism by Pleomorphomonas carboxyditropha sp. nov., a new mesophilic hydrogenogenic carboxidotroph.</title>
        <authorList>
            <person name="Esquivel-Elizondo S."/>
            <person name="Krajmalnik-Brown R."/>
        </authorList>
    </citation>
    <scope>NUCLEOTIDE SEQUENCE [LARGE SCALE GENOMIC DNA]</scope>
    <source>
        <strain evidence="1 2">R5-392</strain>
    </source>
</reference>
<evidence type="ECO:0000313" key="2">
    <source>
        <dbReference type="Proteomes" id="UP000233491"/>
    </source>
</evidence>
<sequence>MNDIAMQPAALDHPFVKTLARLVRAADSHGVWDRKSDAEVLADFIVSREDRRSRPIIDDPDPDIIDRVEAFYGAVGLAVEQATGRIASPILKLNHEGFGRVLLTAGRLVVISRTLRDVHRFGFDDFAALAAAGGKLVDEAIAMIGRFPEVADF</sequence>
<keyword evidence="2" id="KW-1185">Reference proteome</keyword>
<dbReference type="NCBIfam" id="TIGR02935">
    <property type="entry name" value="NifX-associated nitrogen fixation protein"/>
    <property type="match status" value="1"/>
</dbReference>
<dbReference type="OrthoDB" id="9808545at2"/>
<dbReference type="RefSeq" id="WP_101291309.1">
    <property type="nucleotide sequence ID" value="NZ_FOUQ01000005.1"/>
</dbReference>
<accession>A0A1I4THM0</accession>
<organism evidence="1 2">
    <name type="scientific">Pleomorphomonas diazotrophica</name>
    <dbReference type="NCBI Taxonomy" id="1166257"/>
    <lineage>
        <taxon>Bacteria</taxon>
        <taxon>Pseudomonadati</taxon>
        <taxon>Pseudomonadota</taxon>
        <taxon>Alphaproteobacteria</taxon>
        <taxon>Hyphomicrobiales</taxon>
        <taxon>Pleomorphomonadaceae</taxon>
        <taxon>Pleomorphomonas</taxon>
    </lineage>
</organism>
<evidence type="ECO:0000313" key="1">
    <source>
        <dbReference type="EMBL" id="PKR87260.1"/>
    </source>
</evidence>
<dbReference type="PIRSF" id="PIRSF005788">
    <property type="entry name" value="NifK"/>
    <property type="match status" value="1"/>
</dbReference>
<gene>
    <name evidence="1" type="ORF">CXZ10_20900</name>
</gene>
<proteinExistence type="predicted"/>
<evidence type="ECO:0008006" key="3">
    <source>
        <dbReference type="Google" id="ProtNLM"/>
    </source>
</evidence>
<dbReference type="Gene3D" id="1.10.3100.20">
    <property type="entry name" value="Protein of unknown function DUF269"/>
    <property type="match status" value="1"/>
</dbReference>